<comment type="caution">
    <text evidence="2">The sequence shown here is derived from an EMBL/GenBank/DDBJ whole genome shotgun (WGS) entry which is preliminary data.</text>
</comment>
<accession>A0ABW2LCL2</accession>
<dbReference type="Proteomes" id="UP001596472">
    <property type="component" value="Unassembled WGS sequence"/>
</dbReference>
<evidence type="ECO:0000256" key="1">
    <source>
        <dbReference type="SAM" id="MobiDB-lite"/>
    </source>
</evidence>
<proteinExistence type="predicted"/>
<name>A0ABW2LCL2_9BACT</name>
<sequence length="182" mass="20667">MKTLLFLLFTLTVLHAEDHWPAKPYAHVVAYCYDFTKDPRGTSIIFKDGTHHAGIIAPFTLLLDAKQRSKLDTLLNTPFKGVPGDVDCYDPHHAFVFYDAKWKPIAWIDICFLCDNFSAVPNLPNAPIDLPRLERFVRELSLPFFESEAAYQELFSQHHTLTPKAPRPASDEVDPFAPPVSQ</sequence>
<reference evidence="3" key="1">
    <citation type="journal article" date="2019" name="Int. J. Syst. Evol. Microbiol.">
        <title>The Global Catalogue of Microorganisms (GCM) 10K type strain sequencing project: providing services to taxonomists for standard genome sequencing and annotation.</title>
        <authorList>
            <consortium name="The Broad Institute Genomics Platform"/>
            <consortium name="The Broad Institute Genome Sequencing Center for Infectious Disease"/>
            <person name="Wu L."/>
            <person name="Ma J."/>
        </authorList>
    </citation>
    <scope>NUCLEOTIDE SEQUENCE [LARGE SCALE GENOMIC DNA]</scope>
    <source>
        <strain evidence="3">CGMCC 4.1467</strain>
    </source>
</reference>
<organism evidence="2 3">
    <name type="scientific">Haloferula chungangensis</name>
    <dbReference type="NCBI Taxonomy" id="1048331"/>
    <lineage>
        <taxon>Bacteria</taxon>
        <taxon>Pseudomonadati</taxon>
        <taxon>Verrucomicrobiota</taxon>
        <taxon>Verrucomicrobiia</taxon>
        <taxon>Verrucomicrobiales</taxon>
        <taxon>Verrucomicrobiaceae</taxon>
        <taxon>Haloferula</taxon>
    </lineage>
</organism>
<keyword evidence="3" id="KW-1185">Reference proteome</keyword>
<evidence type="ECO:0000313" key="2">
    <source>
        <dbReference type="EMBL" id="MFC7339073.1"/>
    </source>
</evidence>
<dbReference type="RefSeq" id="WP_379715199.1">
    <property type="nucleotide sequence ID" value="NZ_JBHTBS010000012.1"/>
</dbReference>
<evidence type="ECO:0000313" key="3">
    <source>
        <dbReference type="Proteomes" id="UP001596472"/>
    </source>
</evidence>
<dbReference type="EMBL" id="JBHTBS010000012">
    <property type="protein sequence ID" value="MFC7339073.1"/>
    <property type="molecule type" value="Genomic_DNA"/>
</dbReference>
<feature type="region of interest" description="Disordered" evidence="1">
    <location>
        <begin position="162"/>
        <end position="182"/>
    </location>
</feature>
<protein>
    <submittedName>
        <fullName evidence="2">Uncharacterized protein</fullName>
    </submittedName>
</protein>
<gene>
    <name evidence="2" type="ORF">ACFQY0_17905</name>
</gene>